<dbReference type="GO" id="GO:0097431">
    <property type="term" value="C:mitotic spindle pole"/>
    <property type="evidence" value="ECO:0007669"/>
    <property type="project" value="TreeGrafter"/>
</dbReference>
<dbReference type="GO" id="GO:0031122">
    <property type="term" value="P:cytoplasmic microtubule organization"/>
    <property type="evidence" value="ECO:0007669"/>
    <property type="project" value="TreeGrafter"/>
</dbReference>
<dbReference type="EMBL" id="SRLO01000389">
    <property type="protein sequence ID" value="TNN58094.1"/>
    <property type="molecule type" value="Genomic_DNA"/>
</dbReference>
<dbReference type="InterPro" id="IPR039302">
    <property type="entry name" value="MAP10"/>
</dbReference>
<keyword evidence="4" id="KW-1185">Reference proteome</keyword>
<feature type="region of interest" description="Disordered" evidence="1">
    <location>
        <begin position="195"/>
        <end position="223"/>
    </location>
</feature>
<dbReference type="PANTHER" id="PTHR21831">
    <property type="entry name" value="MICROTUBULE-ASSOCIATED PROTEIN 10"/>
    <property type="match status" value="1"/>
</dbReference>
<proteinExistence type="predicted"/>
<evidence type="ECO:0000256" key="1">
    <source>
        <dbReference type="SAM" id="MobiDB-lite"/>
    </source>
</evidence>
<sequence>MAGPAYSDDLETLFSFELLVEYIRVEKVSQVSDDLALGVRLLDFPTLLVHRPQRSGSGIKQRGQQGEHAFNRGKSCFFKMNGNSLHANLSSTPLYVMVLDVKEDIPKLLGSSLISLARAMDRIRQDVAKSNDKKERHGESNQVGSQAEADRHREKIDSLGSGRHSTPKSSFSDSSGEGNEEADYADDFNSFELSEAFSPDPLSSPESSGAKSARSPVRLDFCNSDSDHFRRRAVLPVPIKAPGSPQRALRATHVIRPRTHASALSFSSEDGDGNGSGSLRTVRSRKTITTDSGRVEGGSGSDCFVSSRGQRGRLTKDSGHSRGFSAESVSSVEPREVEELEDELGSLDFKKEYRHISELVVNKLPGYTM</sequence>
<feature type="region of interest" description="Disordered" evidence="1">
    <location>
        <begin position="127"/>
        <end position="183"/>
    </location>
</feature>
<feature type="domain" description="Microtubule-associated protein 10 C-terminal" evidence="2">
    <location>
        <begin position="331"/>
        <end position="368"/>
    </location>
</feature>
<dbReference type="AlphaFoldDB" id="A0A4Z2GZS0"/>
<feature type="compositionally biased region" description="Polar residues" evidence="1">
    <location>
        <begin position="163"/>
        <end position="177"/>
    </location>
</feature>
<accession>A0A4Z2GZS0</accession>
<dbReference type="OrthoDB" id="69809at2759"/>
<comment type="caution">
    <text evidence="3">The sequence shown here is derived from an EMBL/GenBank/DDBJ whole genome shotgun (WGS) entry which is preliminary data.</text>
</comment>
<dbReference type="InterPro" id="IPR026679">
    <property type="entry name" value="MAP10_C-term"/>
</dbReference>
<name>A0A4Z2GZS0_9TELE</name>
<reference evidence="3 4" key="1">
    <citation type="submission" date="2019-03" db="EMBL/GenBank/DDBJ databases">
        <title>First draft genome of Liparis tanakae, snailfish: a comprehensive survey of snailfish specific genes.</title>
        <authorList>
            <person name="Kim W."/>
            <person name="Song I."/>
            <person name="Jeong J.-H."/>
            <person name="Kim D."/>
            <person name="Kim S."/>
            <person name="Ryu S."/>
            <person name="Song J.Y."/>
            <person name="Lee S.K."/>
        </authorList>
    </citation>
    <scope>NUCLEOTIDE SEQUENCE [LARGE SCALE GENOMIC DNA]</scope>
    <source>
        <tissue evidence="3">Muscle</tissue>
    </source>
</reference>
<dbReference type="GO" id="GO:1990023">
    <property type="term" value="C:mitotic spindle midzone"/>
    <property type="evidence" value="ECO:0007669"/>
    <property type="project" value="TreeGrafter"/>
</dbReference>
<dbReference type="GO" id="GO:0005813">
    <property type="term" value="C:centrosome"/>
    <property type="evidence" value="ECO:0007669"/>
    <property type="project" value="TreeGrafter"/>
</dbReference>
<dbReference type="Proteomes" id="UP000314294">
    <property type="component" value="Unassembled WGS sequence"/>
</dbReference>
<dbReference type="Pfam" id="PF14924">
    <property type="entry name" value="MAP10_N"/>
    <property type="match status" value="1"/>
</dbReference>
<dbReference type="GO" id="GO:0030496">
    <property type="term" value="C:midbody"/>
    <property type="evidence" value="ECO:0007669"/>
    <property type="project" value="TreeGrafter"/>
</dbReference>
<gene>
    <name evidence="3" type="primary">MAP10</name>
    <name evidence="3" type="ORF">EYF80_031693</name>
</gene>
<protein>
    <submittedName>
        <fullName evidence="3">Microtubule-associated protein 10</fullName>
    </submittedName>
</protein>
<evidence type="ECO:0000259" key="2">
    <source>
        <dbReference type="Pfam" id="PF14925"/>
    </source>
</evidence>
<feature type="compositionally biased region" description="Basic and acidic residues" evidence="1">
    <location>
        <begin position="148"/>
        <end position="157"/>
    </location>
</feature>
<dbReference type="GO" id="GO:0032467">
    <property type="term" value="P:positive regulation of cytokinesis"/>
    <property type="evidence" value="ECO:0007669"/>
    <property type="project" value="TreeGrafter"/>
</dbReference>
<dbReference type="GO" id="GO:0051256">
    <property type="term" value="P:mitotic spindle midzone assembly"/>
    <property type="evidence" value="ECO:0007669"/>
    <property type="project" value="TreeGrafter"/>
</dbReference>
<evidence type="ECO:0000313" key="3">
    <source>
        <dbReference type="EMBL" id="TNN58094.1"/>
    </source>
</evidence>
<dbReference type="Pfam" id="PF14925">
    <property type="entry name" value="HPHLAWLY"/>
    <property type="match status" value="1"/>
</dbReference>
<evidence type="ECO:0000313" key="4">
    <source>
        <dbReference type="Proteomes" id="UP000314294"/>
    </source>
</evidence>
<feature type="region of interest" description="Disordered" evidence="1">
    <location>
        <begin position="290"/>
        <end position="337"/>
    </location>
</feature>
<organism evidence="3 4">
    <name type="scientific">Liparis tanakae</name>
    <name type="common">Tanaka's snailfish</name>
    <dbReference type="NCBI Taxonomy" id="230148"/>
    <lineage>
        <taxon>Eukaryota</taxon>
        <taxon>Metazoa</taxon>
        <taxon>Chordata</taxon>
        <taxon>Craniata</taxon>
        <taxon>Vertebrata</taxon>
        <taxon>Euteleostomi</taxon>
        <taxon>Actinopterygii</taxon>
        <taxon>Neopterygii</taxon>
        <taxon>Teleostei</taxon>
        <taxon>Neoteleostei</taxon>
        <taxon>Acanthomorphata</taxon>
        <taxon>Eupercaria</taxon>
        <taxon>Perciformes</taxon>
        <taxon>Cottioidei</taxon>
        <taxon>Cottales</taxon>
        <taxon>Liparidae</taxon>
        <taxon>Liparis</taxon>
    </lineage>
</organism>
<dbReference type="PANTHER" id="PTHR21831:SF2">
    <property type="entry name" value="MICROTUBULE-ASSOCIATED PROTEIN 10"/>
    <property type="match status" value="1"/>
</dbReference>
<feature type="compositionally biased region" description="Basic and acidic residues" evidence="1">
    <location>
        <begin position="127"/>
        <end position="139"/>
    </location>
</feature>
<dbReference type="GO" id="GO:0008017">
    <property type="term" value="F:microtubule binding"/>
    <property type="evidence" value="ECO:0007669"/>
    <property type="project" value="InterPro"/>
</dbReference>
<dbReference type="GO" id="GO:0005881">
    <property type="term" value="C:cytoplasmic microtubule"/>
    <property type="evidence" value="ECO:0007669"/>
    <property type="project" value="TreeGrafter"/>
</dbReference>